<dbReference type="InterPro" id="IPR009057">
    <property type="entry name" value="Homeodomain-like_sf"/>
</dbReference>
<gene>
    <name evidence="7" type="ORF">SAMN05660991_00898</name>
</gene>
<evidence type="ECO:0000256" key="3">
    <source>
        <dbReference type="ARBA" id="ARBA00023163"/>
    </source>
</evidence>
<dbReference type="RefSeq" id="WP_091940563.1">
    <property type="nucleotide sequence ID" value="NZ_FOEE01000002.1"/>
</dbReference>
<keyword evidence="1" id="KW-0805">Transcription regulation</keyword>
<organism evidence="7 8">
    <name type="scientific">Trujillonella endophytica</name>
    <dbReference type="NCBI Taxonomy" id="673521"/>
    <lineage>
        <taxon>Bacteria</taxon>
        <taxon>Bacillati</taxon>
        <taxon>Actinomycetota</taxon>
        <taxon>Actinomycetes</taxon>
        <taxon>Geodermatophilales</taxon>
        <taxon>Geodermatophilaceae</taxon>
        <taxon>Trujillonella</taxon>
    </lineage>
</organism>
<dbReference type="SUPFAM" id="SSF46689">
    <property type="entry name" value="Homeodomain-like"/>
    <property type="match status" value="1"/>
</dbReference>
<evidence type="ECO:0000259" key="6">
    <source>
        <dbReference type="PROSITE" id="PS50977"/>
    </source>
</evidence>
<dbReference type="PRINTS" id="PR00455">
    <property type="entry name" value="HTHTETR"/>
</dbReference>
<evidence type="ECO:0000256" key="5">
    <source>
        <dbReference type="SAM" id="MobiDB-lite"/>
    </source>
</evidence>
<keyword evidence="8" id="KW-1185">Reference proteome</keyword>
<feature type="domain" description="HTH tetR-type" evidence="6">
    <location>
        <begin position="24"/>
        <end position="84"/>
    </location>
</feature>
<evidence type="ECO:0000256" key="1">
    <source>
        <dbReference type="ARBA" id="ARBA00023015"/>
    </source>
</evidence>
<dbReference type="Pfam" id="PF00440">
    <property type="entry name" value="TetR_N"/>
    <property type="match status" value="1"/>
</dbReference>
<evidence type="ECO:0000313" key="8">
    <source>
        <dbReference type="Proteomes" id="UP000198960"/>
    </source>
</evidence>
<reference evidence="8" key="1">
    <citation type="submission" date="2016-10" db="EMBL/GenBank/DDBJ databases">
        <authorList>
            <person name="Varghese N."/>
            <person name="Submissions S."/>
        </authorList>
    </citation>
    <scope>NUCLEOTIDE SEQUENCE [LARGE SCALE GENOMIC DNA]</scope>
    <source>
        <strain evidence="8">DSM 45413</strain>
    </source>
</reference>
<dbReference type="Gene3D" id="1.10.10.60">
    <property type="entry name" value="Homeodomain-like"/>
    <property type="match status" value="1"/>
</dbReference>
<evidence type="ECO:0000256" key="2">
    <source>
        <dbReference type="ARBA" id="ARBA00023125"/>
    </source>
</evidence>
<dbReference type="GO" id="GO:0003700">
    <property type="term" value="F:DNA-binding transcription factor activity"/>
    <property type="evidence" value="ECO:0007669"/>
    <property type="project" value="TreeGrafter"/>
</dbReference>
<dbReference type="PANTHER" id="PTHR30055:SF234">
    <property type="entry name" value="HTH-TYPE TRANSCRIPTIONAL REGULATOR BETI"/>
    <property type="match status" value="1"/>
</dbReference>
<protein>
    <submittedName>
        <fullName evidence="7">Transcriptional regulator, TetR family</fullName>
    </submittedName>
</protein>
<keyword evidence="3" id="KW-0804">Transcription</keyword>
<dbReference type="InterPro" id="IPR050109">
    <property type="entry name" value="HTH-type_TetR-like_transc_reg"/>
</dbReference>
<sequence length="216" mass="23468">MTADAAEGAPAASPREERRQQRVDLFRSQVLDAAEEMFAELGYHGTNLKAIAARCEVSVGSLYSVFDGKDALFAAVLARSGEGLTPRMTELARDDAPADVRLLRLAELQVRWFREHPNWARITTAFVSPGARADLPGGEIARNYEGGYRWAMELQAGVIAAGQRDGLLRTGDPGALARMFSAMVSAHHVIDEQAGAALTLEEFLDLLRATFVVRPA</sequence>
<evidence type="ECO:0000313" key="7">
    <source>
        <dbReference type="EMBL" id="SEO59468.1"/>
    </source>
</evidence>
<dbReference type="AlphaFoldDB" id="A0A1H8R021"/>
<dbReference type="Gene3D" id="1.10.357.10">
    <property type="entry name" value="Tetracycline Repressor, domain 2"/>
    <property type="match status" value="1"/>
</dbReference>
<dbReference type="PANTHER" id="PTHR30055">
    <property type="entry name" value="HTH-TYPE TRANSCRIPTIONAL REGULATOR RUTR"/>
    <property type="match status" value="1"/>
</dbReference>
<dbReference type="Proteomes" id="UP000198960">
    <property type="component" value="Unassembled WGS sequence"/>
</dbReference>
<dbReference type="PROSITE" id="PS50977">
    <property type="entry name" value="HTH_TETR_2"/>
    <property type="match status" value="1"/>
</dbReference>
<proteinExistence type="predicted"/>
<feature type="compositionally biased region" description="Low complexity" evidence="5">
    <location>
        <begin position="1"/>
        <end position="13"/>
    </location>
</feature>
<keyword evidence="2 4" id="KW-0238">DNA-binding</keyword>
<dbReference type="SUPFAM" id="SSF48498">
    <property type="entry name" value="Tetracyclin repressor-like, C-terminal domain"/>
    <property type="match status" value="1"/>
</dbReference>
<accession>A0A1H8R021</accession>
<dbReference type="InterPro" id="IPR036271">
    <property type="entry name" value="Tet_transcr_reg_TetR-rel_C_sf"/>
</dbReference>
<feature type="DNA-binding region" description="H-T-H motif" evidence="4">
    <location>
        <begin position="47"/>
        <end position="66"/>
    </location>
</feature>
<dbReference type="InterPro" id="IPR001647">
    <property type="entry name" value="HTH_TetR"/>
</dbReference>
<dbReference type="GO" id="GO:0000976">
    <property type="term" value="F:transcription cis-regulatory region binding"/>
    <property type="evidence" value="ECO:0007669"/>
    <property type="project" value="TreeGrafter"/>
</dbReference>
<feature type="region of interest" description="Disordered" evidence="5">
    <location>
        <begin position="1"/>
        <end position="20"/>
    </location>
</feature>
<dbReference type="OrthoDB" id="7252896at2"/>
<name>A0A1H8R021_9ACTN</name>
<dbReference type="EMBL" id="FOEE01000002">
    <property type="protein sequence ID" value="SEO59468.1"/>
    <property type="molecule type" value="Genomic_DNA"/>
</dbReference>
<evidence type="ECO:0000256" key="4">
    <source>
        <dbReference type="PROSITE-ProRule" id="PRU00335"/>
    </source>
</evidence>
<dbReference type="STRING" id="673521.SAMN05660991_00898"/>